<proteinExistence type="predicted"/>
<dbReference type="EMBL" id="CP106738">
    <property type="protein sequence ID" value="UXX83313.1"/>
    <property type="molecule type" value="Genomic_DNA"/>
</dbReference>
<evidence type="ECO:0000256" key="1">
    <source>
        <dbReference type="SAM" id="MobiDB-lite"/>
    </source>
</evidence>
<organism evidence="3 4">
    <name type="scientific">Roseovarius pelagicus</name>
    <dbReference type="NCBI Taxonomy" id="2980108"/>
    <lineage>
        <taxon>Bacteria</taxon>
        <taxon>Pseudomonadati</taxon>
        <taxon>Pseudomonadota</taxon>
        <taxon>Alphaproteobacteria</taxon>
        <taxon>Rhodobacterales</taxon>
        <taxon>Roseobacteraceae</taxon>
        <taxon>Roseovarius</taxon>
    </lineage>
</organism>
<reference evidence="3" key="1">
    <citation type="submission" date="2022-10" db="EMBL/GenBank/DDBJ databases">
        <title>Roseovarius pelagicus sp. nov., isolated from Arctic seawater.</title>
        <authorList>
            <person name="Hong Y.W."/>
            <person name="Hwang C.Y."/>
        </authorList>
    </citation>
    <scope>NUCLEOTIDE SEQUENCE</scope>
    <source>
        <strain evidence="3">HL-MP18</strain>
    </source>
</reference>
<dbReference type="PANTHER" id="PTHR34475:SF1">
    <property type="entry name" value="CYTOSKELETON PROTEIN RODZ"/>
    <property type="match status" value="1"/>
</dbReference>
<feature type="compositionally biased region" description="Basic and acidic residues" evidence="1">
    <location>
        <begin position="115"/>
        <end position="133"/>
    </location>
</feature>
<dbReference type="Pfam" id="PF13413">
    <property type="entry name" value="HTH_25"/>
    <property type="match status" value="1"/>
</dbReference>
<feature type="domain" description="Cytoskeleton protein RodZ-like C-terminal" evidence="2">
    <location>
        <begin position="304"/>
        <end position="370"/>
    </location>
</feature>
<dbReference type="RefSeq" id="WP_165192589.1">
    <property type="nucleotide sequence ID" value="NZ_CP106738.1"/>
</dbReference>
<dbReference type="InterPro" id="IPR050400">
    <property type="entry name" value="Bact_Cytoskel_RodZ"/>
</dbReference>
<feature type="region of interest" description="Disordered" evidence="1">
    <location>
        <begin position="115"/>
        <end position="137"/>
    </location>
</feature>
<dbReference type="PANTHER" id="PTHR34475">
    <property type="match status" value="1"/>
</dbReference>
<gene>
    <name evidence="3" type="ORF">N7U68_20010</name>
</gene>
<dbReference type="Pfam" id="PF13464">
    <property type="entry name" value="RodZ_C"/>
    <property type="match status" value="1"/>
</dbReference>
<protein>
    <submittedName>
        <fullName evidence="3">DUF4115 domain-containing protein</fullName>
    </submittedName>
</protein>
<dbReference type="Proteomes" id="UP001064087">
    <property type="component" value="Chromosome"/>
</dbReference>
<name>A0ABY6DDP5_9RHOB</name>
<keyword evidence="4" id="KW-1185">Reference proteome</keyword>
<sequence length="410" mass="43218">MKLRRFSRKIEVKEVEPKGFDSFELRLGDLMRGERATLGKSLLDVERELRIKASYVAAIENADPDAFDTPGFIPGYVRSYARYLGMDPDRAYAVFCAESGFSTAHGMSAAASSIRKADDPISRAQSKRGDDRLTSPSTPFVPATESLFSRIEPGAIGSVTVLVALIAAIGYGGWSVLNEVQRVQVAPVENTPNVLADLDPLEAAKPGQGTPTTLAGNFAAPEDDTLVRLYRPEALDVPVMVARDAPISTLDPSQIGTLTASMPQTPSQAANPGLTGIEAAVAAAINPGLVSPQVVAPPTPGVQMVAVRPAWVRVRAADGSVIFEGIMNAGDSYDVPETEVPPTLRVGESGAIYFRVDGQHYGPAGPRGSVTTNLALAAADLSGTLSVADLTQDSDLSRYVAELAQAPGQQ</sequence>
<dbReference type="InterPro" id="IPR025194">
    <property type="entry name" value="RodZ-like_C"/>
</dbReference>
<evidence type="ECO:0000259" key="2">
    <source>
        <dbReference type="Pfam" id="PF13464"/>
    </source>
</evidence>
<accession>A0ABY6DDP5</accession>
<evidence type="ECO:0000313" key="3">
    <source>
        <dbReference type="EMBL" id="UXX83313.1"/>
    </source>
</evidence>
<evidence type="ECO:0000313" key="4">
    <source>
        <dbReference type="Proteomes" id="UP001064087"/>
    </source>
</evidence>
<dbReference type="InterPro" id="IPR010982">
    <property type="entry name" value="Lambda_DNA-bd_dom_sf"/>
</dbReference>
<dbReference type="Gene3D" id="1.10.260.40">
    <property type="entry name" value="lambda repressor-like DNA-binding domains"/>
    <property type="match status" value="1"/>
</dbReference>